<dbReference type="SMART" id="SM00213">
    <property type="entry name" value="UBQ"/>
    <property type="match status" value="1"/>
</dbReference>
<dbReference type="Gene3D" id="3.40.50.150">
    <property type="entry name" value="Vaccinia Virus protein VP39"/>
    <property type="match status" value="1"/>
</dbReference>
<dbReference type="Gene3D" id="3.90.550.10">
    <property type="entry name" value="Spore Coat Polysaccharide Biosynthesis Protein SpsA, Chain A"/>
    <property type="match status" value="1"/>
</dbReference>
<feature type="compositionally biased region" description="Basic and acidic residues" evidence="3">
    <location>
        <begin position="909"/>
        <end position="925"/>
    </location>
</feature>
<dbReference type="GO" id="GO:0006487">
    <property type="term" value="P:protein N-linked glycosylation"/>
    <property type="evidence" value="ECO:0007669"/>
    <property type="project" value="TreeGrafter"/>
</dbReference>
<evidence type="ECO:0000259" key="4">
    <source>
        <dbReference type="PROSITE" id="PS50053"/>
    </source>
</evidence>
<dbReference type="Proteomes" id="UP000002729">
    <property type="component" value="Unassembled WGS sequence"/>
</dbReference>
<dbReference type="SUPFAM" id="SSF54236">
    <property type="entry name" value="Ubiquitin-like"/>
    <property type="match status" value="1"/>
</dbReference>
<dbReference type="PROSITE" id="PS50222">
    <property type="entry name" value="EF_HAND_2"/>
    <property type="match status" value="1"/>
</dbReference>
<dbReference type="KEGG" id="aaf:AURANDRAFT_64238"/>
<comment type="similarity">
    <text evidence="1">Belongs to the glycosyltransferase 15 family.</text>
</comment>
<dbReference type="GO" id="GO:0000026">
    <property type="term" value="F:alpha-1,2-mannosyltransferase activity"/>
    <property type="evidence" value="ECO:0007669"/>
    <property type="project" value="TreeGrafter"/>
</dbReference>
<gene>
    <name evidence="7" type="ORF">AURANDRAFT_64238</name>
</gene>
<evidence type="ECO:0000313" key="8">
    <source>
        <dbReference type="Proteomes" id="UP000002729"/>
    </source>
</evidence>
<dbReference type="InterPro" id="IPR029063">
    <property type="entry name" value="SAM-dependent_MTases_sf"/>
</dbReference>
<dbReference type="InterPro" id="IPR029071">
    <property type="entry name" value="Ubiquitin-like_domsf"/>
</dbReference>
<dbReference type="InterPro" id="IPR013216">
    <property type="entry name" value="Methyltransf_11"/>
</dbReference>
<dbReference type="eggNOG" id="ENOG502QRT6">
    <property type="taxonomic scope" value="Eukaryota"/>
</dbReference>
<dbReference type="GO" id="GO:0016020">
    <property type="term" value="C:membrane"/>
    <property type="evidence" value="ECO:0007669"/>
    <property type="project" value="InterPro"/>
</dbReference>
<dbReference type="PROSITE" id="PS00018">
    <property type="entry name" value="EF_HAND_1"/>
    <property type="match status" value="2"/>
</dbReference>
<sequence>MEAPLPETNGLAPPPQTNAPAPPGDVAAARAAASCVTVVVVVPNREHAAVELVLGVDETVGAVKARVREALGVAVGDQRLIYGGRILGDAQTLGATLRDLETPQTLHLVVGPGSPAPSPRARPAPAPPARAAPPRPARPARPAAAADLPENAGAAVASLRCYHDASAALYDEALANGGWARPPAPGDAVAAEAAANGRVSIRADFDAAHLADVAAALRALGRAGPPRPAAPAPGPGGAAAGAARRLANHRVVLMLDLKLALKLAVAVALLGQDAGLGRACFLAGAAVVAFLFQTGLLALGLAALADRAAARGGAAAAPGDGAGEPSARAALRGALRGRVPADGGGRLADCGLVLATLVMSLVPVWHLQQARVLRTLDDFCMPPRRIRKDDAAAAPPPPPPRRRGRGPDDGARRVRAAYDFLRREAEAVGGSARPFGEAEAEAFLARLAGDPLLRGERGFAAACARLARLRSRRPAPRVPARAAVLARRGDEAWDVLDGRGALLGPAVDGRLPLATRSAGELAVDDFDALRFPDELRTFLRDARRCLRPGGTLVARLLDFGALAGGLEEIGAVVYERRGCLDAAAALHELERAGFSVVARGARPGGFAVLEARRRGAEDDDDEEDEEEEEGDDDGDALVAAFLRRPGGGLPRGLAKTSLEACAQVSGELRAMEADARARRRLAADPPPAPVSLNLACADRGREGWLNVSGEWPGGYDLDLRKGLAPLADGSCAAVASEHFLEHLAPRDAAAHLRDCRRALRPGGELRVAVPDAARHVAFYRARPGPPSRLRRALARARAAVYARLFPRWPRLVARMLDLGAFYAFWDAEAFFGSPHAVHRLALLFLQVHPTRFPRGDDMNHEDAYDERKLAAALRDAGFARCERRRFDPEVDVSDWTRAAETLYMQRQQQRLERQQERQRAQRGDGSDEASLSSRYCTSVRRSRDVIVYLGQKTHSSYDATHKNTLNASMESLRHNMLKIADADVIVWHEGDLEPADATALDGAANVRFCLLTEETGWGSPPWLPVMPENKFSAGYRYMIRFYAVTIWRTLRRLGYEWVMRMDDDSFVLSPVAYNVFDDMRDAGLLYGYRVVSRECPTIFGDFVEGFAAHSDARVVGDAPKRRRRLLALRNATAPRRRAEGIEELDEESKHVIKFCGTWPRHCRKASMREALSAALRKANLGAGDAPGGLELQRDVESAVSKNEAMALYGSKRPANWYCNGPGRLGYYNNWFVTKIDWWLDEPAVRRMIAAFDRSNLIFTRRCNDLIFQTAAIKLFLPLAKRKRYTDFTYQHHTIYEGRVTFGGIETGTADAAASENLEAYLSRHIPDPKQRLKVDVDTCLVQATEGGPLEEIKYISPAKARSKGEADTSTHNVAVARFESPYCSADLRTYLTMRALRNGGLRGSQSQKVLPGADGAAMTASRPRPATVPAQHAYVFVRSASPERQQELAQLAAAAGFAARVHATSESALDELAAILAPNSREGLPAAILVDVFDEDGDGAIDQAEMSWPLLRMVQRPHAPYDERLKRVFVLVISETVAASPRLTLDAFGAGARMVTPSDDDCKHALELLRLTSVKTPGQTAKRAMVRCPTCGHGRGSKREQNSQLQRLRPFSTRHGGMTHAQLFGHYSLCHVAEPGGDGQCPICQRVCRRGHGFESFAKHLCAKHQPENADADGDGFISKRELHGAMASTAATSTKSKKNLKSQFMADAAAVDFRSPYVAYAWLVVRRPSDGKYLMVLESAATPGCGGKPCYWLPAGKVDPGETLVEAAVRCCARDTHVTVEPKGLLRVMLEPTEKKTVRAILYAEPAAGCDDPAVTCPKSCPDFHSVGACWVDLDDLAELHETEFRHPDPPVLFPAVESGALVPQSLDHAAWHDLERTVAELTSTDDDGARARLIPPVWDQIVRAYRALAVHAATTVAPAMGIQMH</sequence>
<dbReference type="GeneID" id="20224728"/>
<feature type="domain" description="Ubiquitin-like" evidence="4">
    <location>
        <begin position="38"/>
        <end position="94"/>
    </location>
</feature>
<feature type="compositionally biased region" description="Pro residues" evidence="3">
    <location>
        <begin position="114"/>
        <end position="139"/>
    </location>
</feature>
<dbReference type="OrthoDB" id="439943at2759"/>
<feature type="region of interest" description="Disordered" evidence="3">
    <location>
        <begin position="387"/>
        <end position="410"/>
    </location>
</feature>
<proteinExistence type="inferred from homology"/>
<dbReference type="SUPFAM" id="SSF55811">
    <property type="entry name" value="Nudix"/>
    <property type="match status" value="1"/>
</dbReference>
<dbReference type="Pfam" id="PF00240">
    <property type="entry name" value="ubiquitin"/>
    <property type="match status" value="1"/>
</dbReference>
<feature type="compositionally biased region" description="Acidic residues" evidence="3">
    <location>
        <begin position="617"/>
        <end position="635"/>
    </location>
</feature>
<dbReference type="GO" id="GO:0005794">
    <property type="term" value="C:Golgi apparatus"/>
    <property type="evidence" value="ECO:0007669"/>
    <property type="project" value="TreeGrafter"/>
</dbReference>
<evidence type="ECO:0000256" key="3">
    <source>
        <dbReference type="SAM" id="MobiDB-lite"/>
    </source>
</evidence>
<dbReference type="InterPro" id="IPR018247">
    <property type="entry name" value="EF_Hand_1_Ca_BS"/>
</dbReference>
<feature type="domain" description="Nudix hydrolase" evidence="6">
    <location>
        <begin position="1717"/>
        <end position="1859"/>
    </location>
</feature>
<feature type="region of interest" description="Disordered" evidence="3">
    <location>
        <begin position="907"/>
        <end position="933"/>
    </location>
</feature>
<keyword evidence="8" id="KW-1185">Reference proteome</keyword>
<accession>F0Y9G5</accession>
<dbReference type="RefSeq" id="XP_009036963.1">
    <property type="nucleotide sequence ID" value="XM_009038715.1"/>
</dbReference>
<feature type="region of interest" description="Disordered" evidence="3">
    <location>
        <begin position="610"/>
        <end position="635"/>
    </location>
</feature>
<name>F0Y9G5_AURAN</name>
<dbReference type="PROSITE" id="PS50053">
    <property type="entry name" value="UBIQUITIN_2"/>
    <property type="match status" value="1"/>
</dbReference>
<dbReference type="PANTHER" id="PTHR31121:SF6">
    <property type="entry name" value="ALPHA-1,2 MANNOSYLTRANSFERASE KTR1"/>
    <property type="match status" value="1"/>
</dbReference>
<dbReference type="GO" id="GO:0008757">
    <property type="term" value="F:S-adenosylmethionine-dependent methyltransferase activity"/>
    <property type="evidence" value="ECO:0007669"/>
    <property type="project" value="InterPro"/>
</dbReference>
<evidence type="ECO:0000259" key="6">
    <source>
        <dbReference type="PROSITE" id="PS51462"/>
    </source>
</evidence>
<keyword evidence="2" id="KW-0808">Transferase</keyword>
<dbReference type="SUPFAM" id="SSF53448">
    <property type="entry name" value="Nucleotide-diphospho-sugar transferases"/>
    <property type="match status" value="1"/>
</dbReference>
<reference evidence="7 8" key="1">
    <citation type="journal article" date="2011" name="Proc. Natl. Acad. Sci. U.S.A.">
        <title>Niche of harmful alga Aureococcus anophagefferens revealed through ecogenomics.</title>
        <authorList>
            <person name="Gobler C.J."/>
            <person name="Berry D.L."/>
            <person name="Dyhrman S.T."/>
            <person name="Wilhelm S.W."/>
            <person name="Salamov A."/>
            <person name="Lobanov A.V."/>
            <person name="Zhang Y."/>
            <person name="Collier J.L."/>
            <person name="Wurch L.L."/>
            <person name="Kustka A.B."/>
            <person name="Dill B.D."/>
            <person name="Shah M."/>
            <person name="VerBerkmoes N.C."/>
            <person name="Kuo A."/>
            <person name="Terry A."/>
            <person name="Pangilinan J."/>
            <person name="Lindquist E.A."/>
            <person name="Lucas S."/>
            <person name="Paulsen I.T."/>
            <person name="Hattenrath-Lehmann T.K."/>
            <person name="Talmage S.C."/>
            <person name="Walker E.A."/>
            <person name="Koch F."/>
            <person name="Burson A.M."/>
            <person name="Marcoval M.A."/>
            <person name="Tang Y.Z."/>
            <person name="Lecleir G.R."/>
            <person name="Coyne K.J."/>
            <person name="Berg G.M."/>
            <person name="Bertrand E.M."/>
            <person name="Saito M.A."/>
            <person name="Gladyshev V.N."/>
            <person name="Grigoriev I.V."/>
        </authorList>
    </citation>
    <scope>NUCLEOTIDE SEQUENCE [LARGE SCALE GENOMIC DNA]</scope>
    <source>
        <strain evidence="8">CCMP 1984</strain>
    </source>
</reference>
<dbReference type="PROSITE" id="PS00299">
    <property type="entry name" value="UBIQUITIN_1"/>
    <property type="match status" value="1"/>
</dbReference>
<organism evidence="8">
    <name type="scientific">Aureococcus anophagefferens</name>
    <name type="common">Harmful bloom alga</name>
    <dbReference type="NCBI Taxonomy" id="44056"/>
    <lineage>
        <taxon>Eukaryota</taxon>
        <taxon>Sar</taxon>
        <taxon>Stramenopiles</taxon>
        <taxon>Ochrophyta</taxon>
        <taxon>Pelagophyceae</taxon>
        <taxon>Pelagomonadales</taxon>
        <taxon>Pelagomonadaceae</taxon>
        <taxon>Aureococcus</taxon>
    </lineage>
</organism>
<dbReference type="InterPro" id="IPR029044">
    <property type="entry name" value="Nucleotide-diphossugar_trans"/>
</dbReference>
<dbReference type="PANTHER" id="PTHR31121">
    <property type="entry name" value="ALPHA-1,2 MANNOSYLTRANSFERASE KTR1"/>
    <property type="match status" value="1"/>
</dbReference>
<feature type="domain" description="EF-hand" evidence="5">
    <location>
        <begin position="1671"/>
        <end position="1693"/>
    </location>
</feature>
<dbReference type="Gene3D" id="3.10.20.90">
    <property type="entry name" value="Phosphatidylinositol 3-kinase Catalytic Subunit, Chain A, domain 1"/>
    <property type="match status" value="1"/>
</dbReference>
<evidence type="ECO:0000256" key="2">
    <source>
        <dbReference type="ARBA" id="ARBA00022679"/>
    </source>
</evidence>
<dbReference type="Gene3D" id="3.90.79.10">
    <property type="entry name" value="Nucleoside Triphosphate Pyrophosphohydrolase"/>
    <property type="match status" value="1"/>
</dbReference>
<dbReference type="InterPro" id="IPR002048">
    <property type="entry name" value="EF_hand_dom"/>
</dbReference>
<feature type="compositionally biased region" description="Pro residues" evidence="3">
    <location>
        <begin position="12"/>
        <end position="23"/>
    </location>
</feature>
<dbReference type="InParanoid" id="F0Y9G5"/>
<evidence type="ECO:0000256" key="1">
    <source>
        <dbReference type="ARBA" id="ARBA00007677"/>
    </source>
</evidence>
<dbReference type="InterPro" id="IPR015797">
    <property type="entry name" value="NUDIX_hydrolase-like_dom_sf"/>
</dbReference>
<dbReference type="Pfam" id="PF00293">
    <property type="entry name" value="NUDIX"/>
    <property type="match status" value="1"/>
</dbReference>
<evidence type="ECO:0000259" key="5">
    <source>
        <dbReference type="PROSITE" id="PS50222"/>
    </source>
</evidence>
<protein>
    <submittedName>
        <fullName evidence="7">Uncharacterized protein</fullName>
    </submittedName>
</protein>
<feature type="region of interest" description="Disordered" evidence="3">
    <location>
        <begin position="1"/>
        <end position="25"/>
    </location>
</feature>
<feature type="region of interest" description="Disordered" evidence="3">
    <location>
        <begin position="110"/>
        <end position="145"/>
    </location>
</feature>
<dbReference type="SUPFAM" id="SSF53335">
    <property type="entry name" value="S-adenosyl-L-methionine-dependent methyltransferases"/>
    <property type="match status" value="2"/>
</dbReference>
<dbReference type="InterPro" id="IPR000086">
    <property type="entry name" value="NUDIX_hydrolase_dom"/>
</dbReference>
<dbReference type="InterPro" id="IPR000626">
    <property type="entry name" value="Ubiquitin-like_dom"/>
</dbReference>
<dbReference type="PROSITE" id="PS51462">
    <property type="entry name" value="NUDIX"/>
    <property type="match status" value="1"/>
</dbReference>
<dbReference type="InterPro" id="IPR002685">
    <property type="entry name" value="Glyco_trans_15"/>
</dbReference>
<evidence type="ECO:0000313" key="7">
    <source>
        <dbReference type="EMBL" id="EGB08232.1"/>
    </source>
</evidence>
<dbReference type="GO" id="GO:0000032">
    <property type="term" value="P:cell wall mannoprotein biosynthetic process"/>
    <property type="evidence" value="ECO:0007669"/>
    <property type="project" value="TreeGrafter"/>
</dbReference>
<dbReference type="Pfam" id="PF08241">
    <property type="entry name" value="Methyltransf_11"/>
    <property type="match status" value="1"/>
</dbReference>
<dbReference type="EMBL" id="GL833128">
    <property type="protein sequence ID" value="EGB08232.1"/>
    <property type="molecule type" value="Genomic_DNA"/>
</dbReference>
<dbReference type="GO" id="GO:0005509">
    <property type="term" value="F:calcium ion binding"/>
    <property type="evidence" value="ECO:0007669"/>
    <property type="project" value="InterPro"/>
</dbReference>
<dbReference type="InterPro" id="IPR019954">
    <property type="entry name" value="Ubiquitin_CS"/>
</dbReference>